<proteinExistence type="predicted"/>
<dbReference type="AlphaFoldDB" id="A0A0F9TH29"/>
<protein>
    <submittedName>
        <fullName evidence="1">Uncharacterized protein</fullName>
    </submittedName>
</protein>
<evidence type="ECO:0000313" key="1">
    <source>
        <dbReference type="EMBL" id="KKN74212.1"/>
    </source>
</evidence>
<accession>A0A0F9TH29</accession>
<comment type="caution">
    <text evidence="1">The sequence shown here is derived from an EMBL/GenBank/DDBJ whole genome shotgun (WGS) entry which is preliminary data.</text>
</comment>
<sequence length="97" mass="11268">MVHKIWLEHSSYLESDVWKCPDAPINPAISLQVSSGTGAHYWKGLSQFVHIVGYFRCIHCKEIRWYPSNYQQAIKMAKSADYSVEEMEEELNKMEAT</sequence>
<dbReference type="EMBL" id="LAZR01000330">
    <property type="protein sequence ID" value="KKN74212.1"/>
    <property type="molecule type" value="Genomic_DNA"/>
</dbReference>
<reference evidence="1" key="1">
    <citation type="journal article" date="2015" name="Nature">
        <title>Complex archaea that bridge the gap between prokaryotes and eukaryotes.</title>
        <authorList>
            <person name="Spang A."/>
            <person name="Saw J.H."/>
            <person name="Jorgensen S.L."/>
            <person name="Zaremba-Niedzwiedzka K."/>
            <person name="Martijn J."/>
            <person name="Lind A.E."/>
            <person name="van Eijk R."/>
            <person name="Schleper C."/>
            <person name="Guy L."/>
            <person name="Ettema T.J."/>
        </authorList>
    </citation>
    <scope>NUCLEOTIDE SEQUENCE</scope>
</reference>
<gene>
    <name evidence="1" type="ORF">LCGC14_0392980</name>
</gene>
<organism evidence="1">
    <name type="scientific">marine sediment metagenome</name>
    <dbReference type="NCBI Taxonomy" id="412755"/>
    <lineage>
        <taxon>unclassified sequences</taxon>
        <taxon>metagenomes</taxon>
        <taxon>ecological metagenomes</taxon>
    </lineage>
</organism>
<name>A0A0F9TH29_9ZZZZ</name>